<gene>
    <name evidence="1" type="ORF">L1987_56960</name>
</gene>
<evidence type="ECO:0000313" key="2">
    <source>
        <dbReference type="Proteomes" id="UP001056120"/>
    </source>
</evidence>
<dbReference type="Proteomes" id="UP001056120">
    <property type="component" value="Linkage Group LG19"/>
</dbReference>
<sequence length="128" mass="14121">MWRRRNSLSHFTQLATSASSKFNFHPNLQPTSLRLLQISDVDHGYGLISRSTSTAVGPSSGSSKLGISGLDRARAIISPADVVNATPLGAKEVVDMARHYGRCYWELSKAKLRFIIINFLLLLPILLI</sequence>
<reference evidence="1 2" key="2">
    <citation type="journal article" date="2022" name="Mol. Ecol. Resour.">
        <title>The genomes of chicory, endive, great burdock and yacon provide insights into Asteraceae paleo-polyploidization history and plant inulin production.</title>
        <authorList>
            <person name="Fan W."/>
            <person name="Wang S."/>
            <person name="Wang H."/>
            <person name="Wang A."/>
            <person name="Jiang F."/>
            <person name="Liu H."/>
            <person name="Zhao H."/>
            <person name="Xu D."/>
            <person name="Zhang Y."/>
        </authorList>
    </citation>
    <scope>NUCLEOTIDE SEQUENCE [LARGE SCALE GENOMIC DNA]</scope>
    <source>
        <strain evidence="2">cv. Yunnan</strain>
        <tissue evidence="1">Leaves</tissue>
    </source>
</reference>
<organism evidence="1 2">
    <name type="scientific">Smallanthus sonchifolius</name>
    <dbReference type="NCBI Taxonomy" id="185202"/>
    <lineage>
        <taxon>Eukaryota</taxon>
        <taxon>Viridiplantae</taxon>
        <taxon>Streptophyta</taxon>
        <taxon>Embryophyta</taxon>
        <taxon>Tracheophyta</taxon>
        <taxon>Spermatophyta</taxon>
        <taxon>Magnoliopsida</taxon>
        <taxon>eudicotyledons</taxon>
        <taxon>Gunneridae</taxon>
        <taxon>Pentapetalae</taxon>
        <taxon>asterids</taxon>
        <taxon>campanulids</taxon>
        <taxon>Asterales</taxon>
        <taxon>Asteraceae</taxon>
        <taxon>Asteroideae</taxon>
        <taxon>Heliantheae alliance</taxon>
        <taxon>Millerieae</taxon>
        <taxon>Smallanthus</taxon>
    </lineage>
</organism>
<accession>A0ACB9DBP8</accession>
<keyword evidence="2" id="KW-1185">Reference proteome</keyword>
<comment type="caution">
    <text evidence="1">The sequence shown here is derived from an EMBL/GenBank/DDBJ whole genome shotgun (WGS) entry which is preliminary data.</text>
</comment>
<dbReference type="EMBL" id="CM042036">
    <property type="protein sequence ID" value="KAI3743893.1"/>
    <property type="molecule type" value="Genomic_DNA"/>
</dbReference>
<protein>
    <submittedName>
        <fullName evidence="1">Uncharacterized protein</fullName>
    </submittedName>
</protein>
<name>A0ACB9DBP8_9ASTR</name>
<evidence type="ECO:0000313" key="1">
    <source>
        <dbReference type="EMBL" id="KAI3743893.1"/>
    </source>
</evidence>
<proteinExistence type="predicted"/>
<reference evidence="2" key="1">
    <citation type="journal article" date="2022" name="Mol. Ecol. Resour.">
        <title>The genomes of chicory, endive, great burdock and yacon provide insights into Asteraceae palaeo-polyploidization history and plant inulin production.</title>
        <authorList>
            <person name="Fan W."/>
            <person name="Wang S."/>
            <person name="Wang H."/>
            <person name="Wang A."/>
            <person name="Jiang F."/>
            <person name="Liu H."/>
            <person name="Zhao H."/>
            <person name="Xu D."/>
            <person name="Zhang Y."/>
        </authorList>
    </citation>
    <scope>NUCLEOTIDE SEQUENCE [LARGE SCALE GENOMIC DNA]</scope>
    <source>
        <strain evidence="2">cv. Yunnan</strain>
    </source>
</reference>